<protein>
    <submittedName>
        <fullName evidence="1">Uncharacterized protein</fullName>
    </submittedName>
</protein>
<evidence type="ECO:0000313" key="2">
    <source>
        <dbReference type="Proteomes" id="UP000269352"/>
    </source>
</evidence>
<dbReference type="Proteomes" id="UP000269352">
    <property type="component" value="Unassembled WGS sequence"/>
</dbReference>
<dbReference type="AlphaFoldDB" id="A0A388TCJ0"/>
<sequence length="74" mass="8311">MKRIFEKIRNALATLGFFLLTAGAVWVGLGRGKSADKKIKDIESEAKNEVDKMDDVGVINYLNSVLASRRKTRR</sequence>
<organism evidence="1 2">
    <name type="scientific">Termititenax aidoneus</name>
    <dbReference type="NCBI Taxonomy" id="2218524"/>
    <lineage>
        <taxon>Bacteria</taxon>
        <taxon>Bacillati</taxon>
        <taxon>Candidatus Margulisiibacteriota</taxon>
        <taxon>Candidatus Termititenacia</taxon>
        <taxon>Candidatus Termititenacales</taxon>
        <taxon>Candidatus Termititenacaceae</taxon>
        <taxon>Candidatus Termititenax</taxon>
    </lineage>
</organism>
<name>A0A388TCJ0_TERA1</name>
<keyword evidence="2" id="KW-1185">Reference proteome</keyword>
<accession>A0A388TCJ0</accession>
<evidence type="ECO:0000313" key="1">
    <source>
        <dbReference type="EMBL" id="GBR74572.1"/>
    </source>
</evidence>
<reference evidence="1 2" key="1">
    <citation type="journal article" date="2019" name="ISME J.">
        <title>Genome analyses of uncultured TG2/ZB3 bacteria in 'Margulisbacteria' specifically attached to ectosymbiotic spirochetes of protists in the termite gut.</title>
        <authorList>
            <person name="Utami Y.D."/>
            <person name="Kuwahara H."/>
            <person name="Igai K."/>
            <person name="Murakami T."/>
            <person name="Sugaya K."/>
            <person name="Morikawa T."/>
            <person name="Nagura Y."/>
            <person name="Yuki M."/>
            <person name="Deevong P."/>
            <person name="Inoue T."/>
            <person name="Kihara K."/>
            <person name="Lo N."/>
            <person name="Yamada A."/>
            <person name="Ohkuma M."/>
            <person name="Hongoh Y."/>
        </authorList>
    </citation>
    <scope>NUCLEOTIDE SEQUENCE [LARGE SCALE GENOMIC DNA]</scope>
    <source>
        <strain evidence="1">NkOx7-01</strain>
    </source>
</reference>
<dbReference type="EMBL" id="BGZN01000056">
    <property type="protein sequence ID" value="GBR74572.1"/>
    <property type="molecule type" value="Genomic_DNA"/>
</dbReference>
<proteinExistence type="predicted"/>
<gene>
    <name evidence="1" type="ORF">NO1_1723</name>
</gene>
<comment type="caution">
    <text evidence="1">The sequence shown here is derived from an EMBL/GenBank/DDBJ whole genome shotgun (WGS) entry which is preliminary data.</text>
</comment>